<feature type="transmembrane region" description="Helical" evidence="7">
    <location>
        <begin position="354"/>
        <end position="375"/>
    </location>
</feature>
<dbReference type="RefSeq" id="WP_204088165.1">
    <property type="nucleotide sequence ID" value="NZ_CP137757.1"/>
</dbReference>
<dbReference type="PANTHER" id="PTHR23511:SF34">
    <property type="entry name" value="SYNAPTIC VESICLE GLYCOPROTEIN 2"/>
    <property type="match status" value="1"/>
</dbReference>
<dbReference type="Pfam" id="PF00083">
    <property type="entry name" value="Sugar_tr"/>
    <property type="match status" value="1"/>
</dbReference>
<evidence type="ECO:0000256" key="1">
    <source>
        <dbReference type="ARBA" id="ARBA00004651"/>
    </source>
</evidence>
<dbReference type="InterPro" id="IPR036259">
    <property type="entry name" value="MFS_trans_sf"/>
</dbReference>
<evidence type="ECO:0000259" key="8">
    <source>
        <dbReference type="PROSITE" id="PS50850"/>
    </source>
</evidence>
<evidence type="ECO:0000256" key="3">
    <source>
        <dbReference type="ARBA" id="ARBA00022692"/>
    </source>
</evidence>
<keyword evidence="5 7" id="KW-0472">Membrane</keyword>
<evidence type="ECO:0000256" key="6">
    <source>
        <dbReference type="SAM" id="MobiDB-lite"/>
    </source>
</evidence>
<dbReference type="PROSITE" id="PS50850">
    <property type="entry name" value="MFS"/>
    <property type="match status" value="1"/>
</dbReference>
<feature type="transmembrane region" description="Helical" evidence="7">
    <location>
        <begin position="38"/>
        <end position="62"/>
    </location>
</feature>
<protein>
    <submittedName>
        <fullName evidence="9">MFS transporter</fullName>
    </submittedName>
</protein>
<reference evidence="9 10" key="1">
    <citation type="submission" date="2023-10" db="EMBL/GenBank/DDBJ databases">
        <title>complete genome sequence of Corynebacterium pseudokroppenstedtii P15-C1.</title>
        <authorList>
            <person name="Bruggemann H."/>
            <person name="Poehlein A."/>
        </authorList>
    </citation>
    <scope>NUCLEOTIDE SEQUENCE [LARGE SCALE GENOMIC DNA]</scope>
    <source>
        <strain evidence="9 10">P15_C1</strain>
    </source>
</reference>
<dbReference type="AlphaFoldDB" id="A0AAU0Q045"/>
<feature type="region of interest" description="Disordered" evidence="6">
    <location>
        <begin position="257"/>
        <end position="277"/>
    </location>
</feature>
<evidence type="ECO:0000256" key="2">
    <source>
        <dbReference type="ARBA" id="ARBA00022448"/>
    </source>
</evidence>
<dbReference type="InterPro" id="IPR020846">
    <property type="entry name" value="MFS_dom"/>
</dbReference>
<dbReference type="SUPFAM" id="SSF103473">
    <property type="entry name" value="MFS general substrate transporter"/>
    <property type="match status" value="1"/>
</dbReference>
<keyword evidence="3 7" id="KW-0812">Transmembrane</keyword>
<organism evidence="9 10">
    <name type="scientific">Corynebacterium pseudokroppenstedtii</name>
    <dbReference type="NCBI Taxonomy" id="2804917"/>
    <lineage>
        <taxon>Bacteria</taxon>
        <taxon>Bacillati</taxon>
        <taxon>Actinomycetota</taxon>
        <taxon>Actinomycetes</taxon>
        <taxon>Mycobacteriales</taxon>
        <taxon>Corynebacteriaceae</taxon>
        <taxon>Corynebacterium</taxon>
    </lineage>
</organism>
<dbReference type="PROSITE" id="PS00217">
    <property type="entry name" value="SUGAR_TRANSPORT_2"/>
    <property type="match status" value="1"/>
</dbReference>
<feature type="transmembrane region" description="Helical" evidence="7">
    <location>
        <begin position="74"/>
        <end position="96"/>
    </location>
</feature>
<evidence type="ECO:0000256" key="7">
    <source>
        <dbReference type="SAM" id="Phobius"/>
    </source>
</evidence>
<evidence type="ECO:0000313" key="9">
    <source>
        <dbReference type="EMBL" id="WPF25504.1"/>
    </source>
</evidence>
<evidence type="ECO:0000256" key="4">
    <source>
        <dbReference type="ARBA" id="ARBA00022989"/>
    </source>
</evidence>
<feature type="transmembrane region" description="Helical" evidence="7">
    <location>
        <begin position="441"/>
        <end position="460"/>
    </location>
</feature>
<evidence type="ECO:0000256" key="5">
    <source>
        <dbReference type="ARBA" id="ARBA00023136"/>
    </source>
</evidence>
<feature type="transmembrane region" description="Helical" evidence="7">
    <location>
        <begin position="191"/>
        <end position="213"/>
    </location>
</feature>
<dbReference type="KEGG" id="cpsk:Q0N40_02860"/>
<comment type="subcellular location">
    <subcellularLocation>
        <location evidence="1">Cell membrane</location>
        <topology evidence="1">Multi-pass membrane protein</topology>
    </subcellularLocation>
</comment>
<evidence type="ECO:0000313" key="10">
    <source>
        <dbReference type="Proteomes" id="UP001174314"/>
    </source>
</evidence>
<proteinExistence type="predicted"/>
<keyword evidence="10" id="KW-1185">Reference proteome</keyword>
<dbReference type="CDD" id="cd17316">
    <property type="entry name" value="MFS_SV2_like"/>
    <property type="match status" value="1"/>
</dbReference>
<feature type="transmembrane region" description="Helical" evidence="7">
    <location>
        <begin position="162"/>
        <end position="185"/>
    </location>
</feature>
<dbReference type="InterPro" id="IPR005828">
    <property type="entry name" value="MFS_sugar_transport-like"/>
</dbReference>
<feature type="transmembrane region" description="Helical" evidence="7">
    <location>
        <begin position="103"/>
        <end position="124"/>
    </location>
</feature>
<dbReference type="GO" id="GO:0022857">
    <property type="term" value="F:transmembrane transporter activity"/>
    <property type="evidence" value="ECO:0007669"/>
    <property type="project" value="InterPro"/>
</dbReference>
<dbReference type="Proteomes" id="UP001174314">
    <property type="component" value="Chromosome"/>
</dbReference>
<feature type="transmembrane region" description="Helical" evidence="7">
    <location>
        <begin position="130"/>
        <end position="150"/>
    </location>
</feature>
<gene>
    <name evidence="9" type="ORF">Q0N40_02860</name>
</gene>
<dbReference type="GO" id="GO:0005886">
    <property type="term" value="C:plasma membrane"/>
    <property type="evidence" value="ECO:0007669"/>
    <property type="project" value="UniProtKB-SubCell"/>
</dbReference>
<keyword evidence="2" id="KW-0813">Transport</keyword>
<accession>A0AAU0Q045</accession>
<keyword evidence="4 7" id="KW-1133">Transmembrane helix</keyword>
<feature type="transmembrane region" description="Helical" evidence="7">
    <location>
        <begin position="322"/>
        <end position="347"/>
    </location>
</feature>
<dbReference type="Gene3D" id="1.20.1250.20">
    <property type="entry name" value="MFS general substrate transporter like domains"/>
    <property type="match status" value="1"/>
</dbReference>
<feature type="domain" description="Major facilitator superfamily (MFS) profile" evidence="8">
    <location>
        <begin position="37"/>
        <end position="467"/>
    </location>
</feature>
<dbReference type="EMBL" id="CP137757">
    <property type="protein sequence ID" value="WPF25504.1"/>
    <property type="molecule type" value="Genomic_DNA"/>
</dbReference>
<dbReference type="InterPro" id="IPR005829">
    <property type="entry name" value="Sugar_transporter_CS"/>
</dbReference>
<feature type="transmembrane region" description="Helical" evidence="7">
    <location>
        <begin position="413"/>
        <end position="435"/>
    </location>
</feature>
<feature type="transmembrane region" description="Helical" evidence="7">
    <location>
        <begin position="286"/>
        <end position="302"/>
    </location>
</feature>
<feature type="compositionally biased region" description="Basic and acidic residues" evidence="6">
    <location>
        <begin position="257"/>
        <end position="268"/>
    </location>
</feature>
<name>A0AAU0Q045_9CORY</name>
<dbReference type="PANTHER" id="PTHR23511">
    <property type="entry name" value="SYNAPTIC VESICLE GLYCOPROTEIN 2"/>
    <property type="match status" value="1"/>
</dbReference>
<sequence>MADELTGTTFEQSTTERGRELLARMDRFPAWPLRKRDFFVIGIAYFFVFYDISDIGFAMPAIDEQMNLGQDTSLFVALAVGLVGYIIGSLLAGWLSDAKGRKVSFIGSLVFSGAGSLLCGFSFTVWDLSLWRFLTGMGVGAALNLASTYVGEIAPANQRGKLSVATFMVGIIGQAITPFVALALVPNFHTGWRWLFFIGALVGVFGVLFALALPESPRWLISQWRCDDAEKIIEKMETNFTDEQLRKGQKIREEFRKEVEKEEERQDRSLGLTGTDSAPSLTEGKYLRTAIVMALMWFLWYIGNYGFLGDAPDLISSHGENIAGSILYLAIGAIGYPTGALIMIFISDKFERKYLIFVCTLVWAAGMLCIATMASSFMVTLGSFLASMALGSYLQMGYTFTAESFPTTLRARGFSIADGCGHLGGAVGSLLLPFVVNKTSFFAGFAMIALTGVAAGLLALTGPKSSSRSLEDI</sequence>